<dbReference type="RefSeq" id="WP_323259599.1">
    <property type="nucleotide sequence ID" value="NZ_JAYGIM010000011.1"/>
</dbReference>
<dbReference type="InterPro" id="IPR022513">
    <property type="entry name" value="TOMM_pelo"/>
</dbReference>
<protein>
    <submittedName>
        <fullName evidence="1">NHLP leader peptide family RiPP</fullName>
    </submittedName>
</protein>
<dbReference type="NCBIfam" id="TIGR03793">
    <property type="entry name" value="leader_NHLP"/>
    <property type="match status" value="1"/>
</dbReference>
<dbReference type="EMBL" id="JAYGIM010000011">
    <property type="protein sequence ID" value="MEA5427830.1"/>
    <property type="molecule type" value="Genomic_DNA"/>
</dbReference>
<dbReference type="Proteomes" id="UP001302222">
    <property type="component" value="Unassembled WGS sequence"/>
</dbReference>
<comment type="caution">
    <text evidence="1">The sequence shown here is derived from an EMBL/GenBank/DDBJ whole genome shotgun (WGS) entry which is preliminary data.</text>
</comment>
<reference evidence="1 2" key="1">
    <citation type="submission" date="2023-12" db="EMBL/GenBank/DDBJ databases">
        <title>Novel species of the genus Arcicella isolated from rivers.</title>
        <authorList>
            <person name="Lu H."/>
        </authorList>
    </citation>
    <scope>NUCLEOTIDE SEQUENCE [LARGE SCALE GENOMIC DNA]</scope>
    <source>
        <strain evidence="1 2">DC25W</strain>
    </source>
</reference>
<evidence type="ECO:0000313" key="2">
    <source>
        <dbReference type="Proteomes" id="UP001302222"/>
    </source>
</evidence>
<evidence type="ECO:0000313" key="1">
    <source>
        <dbReference type="EMBL" id="MEA5427830.1"/>
    </source>
</evidence>
<name>A0ABU5SKP6_9BACT</name>
<proteinExistence type="predicted"/>
<sequence length="122" mass="13332">MEFTQEQKTYAEIVQKAWESPEFKNELVANPVATIETLTGNKLNLPAGKTLVVRDQTDDSTVYINIPAQPKNIADVELNEEQLELVAGGVWEGIDGGGCTTGGPFSNPIEEILKPLTTFPTR</sequence>
<gene>
    <name evidence="1" type="ORF">VB798_14660</name>
</gene>
<accession>A0ABU5SKP6</accession>
<organism evidence="1 2">
    <name type="scientific">Arcicella lustrica</name>
    <dbReference type="NCBI Taxonomy" id="2984196"/>
    <lineage>
        <taxon>Bacteria</taxon>
        <taxon>Pseudomonadati</taxon>
        <taxon>Bacteroidota</taxon>
        <taxon>Cytophagia</taxon>
        <taxon>Cytophagales</taxon>
        <taxon>Flectobacillaceae</taxon>
        <taxon>Arcicella</taxon>
    </lineage>
</organism>
<dbReference type="SUPFAM" id="SSF56209">
    <property type="entry name" value="Nitrile hydratase alpha chain"/>
    <property type="match status" value="1"/>
</dbReference>
<dbReference type="Gene3D" id="3.90.330.10">
    <property type="entry name" value="Nitrile hydratase alpha /Thiocyanate hydrolase gamma"/>
    <property type="match status" value="1"/>
</dbReference>
<dbReference type="InterPro" id="IPR036648">
    <property type="entry name" value="CN_Hdrase_a/SCN_Hdrase_g_sf"/>
</dbReference>
<keyword evidence="2" id="KW-1185">Reference proteome</keyword>